<organism evidence="1">
    <name type="scientific">Nocardia globerula</name>
    <dbReference type="NCBI Taxonomy" id="1818"/>
    <lineage>
        <taxon>Bacteria</taxon>
        <taxon>Bacillati</taxon>
        <taxon>Actinomycetota</taxon>
        <taxon>Actinomycetes</taxon>
        <taxon>Mycobacteriales</taxon>
        <taxon>Nocardiaceae</taxon>
        <taxon>Nocardia</taxon>
    </lineage>
</organism>
<comment type="caution">
    <text evidence="1">The sequence shown here is derived from an EMBL/GenBank/DDBJ whole genome shotgun (WGS) entry which is preliminary data.</text>
</comment>
<gene>
    <name evidence="1" type="ORF">FNL38_106184</name>
</gene>
<dbReference type="EMBL" id="VNIQ01000006">
    <property type="protein sequence ID" value="TYQ02365.1"/>
    <property type="molecule type" value="Genomic_DNA"/>
</dbReference>
<proteinExistence type="predicted"/>
<evidence type="ECO:0000313" key="1">
    <source>
        <dbReference type="EMBL" id="TYQ02365.1"/>
    </source>
</evidence>
<dbReference type="AlphaFoldDB" id="A0A652YLN2"/>
<protein>
    <submittedName>
        <fullName evidence="1">Uncharacterized protein</fullName>
    </submittedName>
</protein>
<sequence>MRALVVVLMVLGFVVGGIPLLGVLIDVMTSSDKEIVYQGGYAPLTNVQMNRDYESSLNLYFDSQSNASRNWFLLASFPFLGAGLGALTAALMGRRGWHLTRV</sequence>
<reference evidence="1" key="1">
    <citation type="submission" date="2019-07" db="EMBL/GenBank/DDBJ databases">
        <title>Genomic Encyclopedia of Type Strains, Phase IV (KMG-IV): sequencing the most valuable type-strain genomes for metagenomic binning, comparative biology and taxonomic classification.</title>
        <authorList>
            <person name="Goeker M."/>
        </authorList>
    </citation>
    <scope>NUCLEOTIDE SEQUENCE</scope>
    <source>
        <strain evidence="1">DSM 44596</strain>
    </source>
</reference>
<accession>A0A652YLN2</accession>
<name>A0A652YLN2_NOCGL</name>